<comment type="catalytic activity">
    <reaction evidence="1">
        <text>ATP + protein L-histidine = ADP + protein N-phospho-L-histidine.</text>
        <dbReference type="EC" id="2.7.13.3"/>
    </reaction>
</comment>
<evidence type="ECO:0000256" key="6">
    <source>
        <dbReference type="ARBA" id="ARBA00022840"/>
    </source>
</evidence>
<keyword evidence="10" id="KW-1185">Reference proteome</keyword>
<dbReference type="PANTHER" id="PTHR44936">
    <property type="entry name" value="SENSOR PROTEIN CREC"/>
    <property type="match status" value="1"/>
</dbReference>
<name>A0A9E7UC21_9EURY</name>
<keyword evidence="5 9" id="KW-0418">Kinase</keyword>
<dbReference type="PRINTS" id="PR00344">
    <property type="entry name" value="BCTRLSENSOR"/>
</dbReference>
<dbReference type="Gene3D" id="3.30.565.10">
    <property type="entry name" value="Histidine kinase-like ATPase, C-terminal domain"/>
    <property type="match status" value="1"/>
</dbReference>
<dbReference type="CDD" id="cd00075">
    <property type="entry name" value="HATPase"/>
    <property type="match status" value="1"/>
</dbReference>
<dbReference type="RefSeq" id="WP_260594959.1">
    <property type="nucleotide sequence ID" value="NZ_CP104003.1"/>
</dbReference>
<protein>
    <recommendedName>
        <fullName evidence="2">histidine kinase</fullName>
        <ecNumber evidence="2">2.7.13.3</ecNumber>
    </recommendedName>
</protein>
<dbReference type="PANTHER" id="PTHR44936:SF10">
    <property type="entry name" value="SENSOR PROTEIN RSTB"/>
    <property type="match status" value="1"/>
</dbReference>
<keyword evidence="7" id="KW-1133">Transmembrane helix</keyword>
<dbReference type="InterPro" id="IPR005467">
    <property type="entry name" value="His_kinase_dom"/>
</dbReference>
<dbReference type="PROSITE" id="PS50109">
    <property type="entry name" value="HIS_KIN"/>
    <property type="match status" value="1"/>
</dbReference>
<feature type="transmembrane region" description="Helical" evidence="7">
    <location>
        <begin position="82"/>
        <end position="99"/>
    </location>
</feature>
<dbReference type="SMART" id="SM00387">
    <property type="entry name" value="HATPase_c"/>
    <property type="match status" value="1"/>
</dbReference>
<dbReference type="KEGG" id="ssai:N0B31_06065"/>
<evidence type="ECO:0000313" key="9">
    <source>
        <dbReference type="EMBL" id="UWM55848.1"/>
    </source>
</evidence>
<dbReference type="InterPro" id="IPR050980">
    <property type="entry name" value="2C_sensor_his_kinase"/>
</dbReference>
<dbReference type="GO" id="GO:0005524">
    <property type="term" value="F:ATP binding"/>
    <property type="evidence" value="ECO:0007669"/>
    <property type="project" value="UniProtKB-KW"/>
</dbReference>
<evidence type="ECO:0000313" key="10">
    <source>
        <dbReference type="Proteomes" id="UP001057580"/>
    </source>
</evidence>
<feature type="transmembrane region" description="Helical" evidence="7">
    <location>
        <begin position="46"/>
        <end position="70"/>
    </location>
</feature>
<evidence type="ECO:0000256" key="7">
    <source>
        <dbReference type="SAM" id="Phobius"/>
    </source>
</evidence>
<feature type="domain" description="Histidine kinase" evidence="8">
    <location>
        <begin position="162"/>
        <end position="367"/>
    </location>
</feature>
<dbReference type="Pfam" id="PF02518">
    <property type="entry name" value="HATPase_c"/>
    <property type="match status" value="1"/>
</dbReference>
<dbReference type="SUPFAM" id="SSF55874">
    <property type="entry name" value="ATPase domain of HSP90 chaperone/DNA topoisomerase II/histidine kinase"/>
    <property type="match status" value="1"/>
</dbReference>
<keyword evidence="6" id="KW-0067">ATP-binding</keyword>
<keyword evidence="7" id="KW-0472">Membrane</keyword>
<evidence type="ECO:0000256" key="1">
    <source>
        <dbReference type="ARBA" id="ARBA00000085"/>
    </source>
</evidence>
<evidence type="ECO:0000256" key="5">
    <source>
        <dbReference type="ARBA" id="ARBA00022777"/>
    </source>
</evidence>
<evidence type="ECO:0000259" key="8">
    <source>
        <dbReference type="PROSITE" id="PS50109"/>
    </source>
</evidence>
<dbReference type="InterPro" id="IPR004358">
    <property type="entry name" value="Sig_transdc_His_kin-like_C"/>
</dbReference>
<dbReference type="GeneID" id="74941969"/>
<reference evidence="9" key="1">
    <citation type="submission" date="2022-09" db="EMBL/GenBank/DDBJ databases">
        <title>Diverse halophilic archaea isolated from saline environments.</title>
        <authorList>
            <person name="Cui H.-L."/>
        </authorList>
    </citation>
    <scope>NUCLEOTIDE SEQUENCE</scope>
    <source>
        <strain evidence="9">ZS-35-S2</strain>
    </source>
</reference>
<organism evidence="9 10">
    <name type="scientific">Salinirubellus salinus</name>
    <dbReference type="NCBI Taxonomy" id="1364945"/>
    <lineage>
        <taxon>Archaea</taxon>
        <taxon>Methanobacteriati</taxon>
        <taxon>Methanobacteriota</taxon>
        <taxon>Stenosarchaea group</taxon>
        <taxon>Halobacteria</taxon>
        <taxon>Halobacteriales</taxon>
        <taxon>Natronomonadaceae</taxon>
        <taxon>Salinirubellus</taxon>
    </lineage>
</organism>
<proteinExistence type="predicted"/>
<evidence type="ECO:0000256" key="3">
    <source>
        <dbReference type="ARBA" id="ARBA00022679"/>
    </source>
</evidence>
<evidence type="ECO:0000256" key="4">
    <source>
        <dbReference type="ARBA" id="ARBA00022741"/>
    </source>
</evidence>
<gene>
    <name evidence="9" type="ORF">N0B31_06065</name>
</gene>
<dbReference type="AlphaFoldDB" id="A0A9E7UC21"/>
<dbReference type="InterPro" id="IPR003594">
    <property type="entry name" value="HATPase_dom"/>
</dbReference>
<feature type="transmembrane region" description="Helical" evidence="7">
    <location>
        <begin position="119"/>
        <end position="137"/>
    </location>
</feature>
<accession>A0A9E7UC21</accession>
<dbReference type="InterPro" id="IPR036890">
    <property type="entry name" value="HATPase_C_sf"/>
</dbReference>
<dbReference type="EMBL" id="CP104003">
    <property type="protein sequence ID" value="UWM55848.1"/>
    <property type="molecule type" value="Genomic_DNA"/>
</dbReference>
<keyword evidence="4" id="KW-0547">Nucleotide-binding</keyword>
<dbReference type="Proteomes" id="UP001057580">
    <property type="component" value="Chromosome"/>
</dbReference>
<sequence length="375" mass="40180">MNGVRTLGNGRWTDLLRARGLYALALVLVVGGVAATPHHFRNEPPVIVLFYAFVDVCLPLGVMAATAYVSQSDFERPELRTVTAWATATVVACWALYAWSRSADLVAGEFTGTLLADMFLYGNLGAVLGLIAGANRARAAQNARLLHRTAAQQDALEFINHLLRHNVLNGLQVVEGYGDLLEDHVDDEGERYLTAVQDRTDHMAELVGNVRVLMRTLADGVDRVPVDVSATLHHEVSVAAAGHPEATFESDLPTGLTVLADSTLGAVFENLLTNAVVHSDRDHPRVDVSAVREGDDVVVRIADDGPGIPESLREVYLREGEQSATSTGDGLGLYLASTLVTAYGGVFTIDTNDPRGAIAELRLPHVEASDAVVGM</sequence>
<feature type="transmembrane region" description="Helical" evidence="7">
    <location>
        <begin position="21"/>
        <end position="40"/>
    </location>
</feature>
<keyword evidence="3" id="KW-0808">Transferase</keyword>
<dbReference type="GO" id="GO:0004673">
    <property type="term" value="F:protein histidine kinase activity"/>
    <property type="evidence" value="ECO:0007669"/>
    <property type="project" value="UniProtKB-EC"/>
</dbReference>
<dbReference type="EC" id="2.7.13.3" evidence="2"/>
<evidence type="ECO:0000256" key="2">
    <source>
        <dbReference type="ARBA" id="ARBA00012438"/>
    </source>
</evidence>
<keyword evidence="7" id="KW-0812">Transmembrane</keyword>